<keyword evidence="1" id="KW-0813">Transport</keyword>
<dbReference type="PROSITE" id="PS51007">
    <property type="entry name" value="CYTC"/>
    <property type="match status" value="1"/>
</dbReference>
<dbReference type="InterPro" id="IPR036909">
    <property type="entry name" value="Cyt_c-like_dom_sf"/>
</dbReference>
<dbReference type="Gene3D" id="1.10.760.10">
    <property type="entry name" value="Cytochrome c-like domain"/>
    <property type="match status" value="1"/>
</dbReference>
<dbReference type="InterPro" id="IPR051811">
    <property type="entry name" value="Cytochrome_c550/c551-like"/>
</dbReference>
<keyword evidence="10" id="KW-1185">Reference proteome</keyword>
<evidence type="ECO:0000313" key="10">
    <source>
        <dbReference type="Proteomes" id="UP000183104"/>
    </source>
</evidence>
<dbReference type="Proteomes" id="UP000183104">
    <property type="component" value="Unassembled WGS sequence"/>
</dbReference>
<dbReference type="PANTHER" id="PTHR37823:SF1">
    <property type="entry name" value="CYTOCHROME C-553-LIKE"/>
    <property type="match status" value="1"/>
</dbReference>
<feature type="chain" id="PRO_5010360395" evidence="7">
    <location>
        <begin position="18"/>
        <end position="130"/>
    </location>
</feature>
<feature type="signal peptide" evidence="7">
    <location>
        <begin position="1"/>
        <end position="17"/>
    </location>
</feature>
<evidence type="ECO:0000313" key="9">
    <source>
        <dbReference type="EMBL" id="SCY46796.1"/>
    </source>
</evidence>
<keyword evidence="2 6" id="KW-0349">Heme</keyword>
<dbReference type="RefSeq" id="WP_082432876.1">
    <property type="nucleotide sequence ID" value="NZ_FMUN01000006.1"/>
</dbReference>
<dbReference type="GO" id="GO:0046872">
    <property type="term" value="F:metal ion binding"/>
    <property type="evidence" value="ECO:0007669"/>
    <property type="project" value="UniProtKB-KW"/>
</dbReference>
<dbReference type="Pfam" id="PF13442">
    <property type="entry name" value="Cytochrome_CBB3"/>
    <property type="match status" value="1"/>
</dbReference>
<proteinExistence type="predicted"/>
<dbReference type="SUPFAM" id="SSF46626">
    <property type="entry name" value="Cytochrome c"/>
    <property type="match status" value="1"/>
</dbReference>
<evidence type="ECO:0000256" key="2">
    <source>
        <dbReference type="ARBA" id="ARBA00022617"/>
    </source>
</evidence>
<evidence type="ECO:0000256" key="6">
    <source>
        <dbReference type="PROSITE-ProRule" id="PRU00433"/>
    </source>
</evidence>
<evidence type="ECO:0000256" key="1">
    <source>
        <dbReference type="ARBA" id="ARBA00022448"/>
    </source>
</evidence>
<evidence type="ECO:0000259" key="8">
    <source>
        <dbReference type="PROSITE" id="PS51007"/>
    </source>
</evidence>
<evidence type="ECO:0000256" key="7">
    <source>
        <dbReference type="SAM" id="SignalP"/>
    </source>
</evidence>
<evidence type="ECO:0000256" key="5">
    <source>
        <dbReference type="ARBA" id="ARBA00023004"/>
    </source>
</evidence>
<dbReference type="EMBL" id="FMUN01000006">
    <property type="protein sequence ID" value="SCY46796.1"/>
    <property type="molecule type" value="Genomic_DNA"/>
</dbReference>
<dbReference type="AlphaFoldDB" id="A0A1G5G5C5"/>
<dbReference type="OrthoDB" id="9779283at2"/>
<gene>
    <name evidence="9" type="ORF">SAMN05661077_2192</name>
</gene>
<sequence>MARAGMMVLPVAALALAACGGAGDSGGAQVKPPGVEVPERYRQGQELFRTSCVGCHGRKGVGTGQGPPLLHPYYDPNKHGDERLVRVIQEGTEQHLWEFGDMPPQPHMDGEKAREVLAYIRWLQRQVDIY</sequence>
<dbReference type="GO" id="GO:0009055">
    <property type="term" value="F:electron transfer activity"/>
    <property type="evidence" value="ECO:0007669"/>
    <property type="project" value="InterPro"/>
</dbReference>
<dbReference type="STRING" id="381306.AN478_05925"/>
<accession>A0A1G5G5C5</accession>
<keyword evidence="3 6" id="KW-0479">Metal-binding</keyword>
<dbReference type="PROSITE" id="PS51257">
    <property type="entry name" value="PROKAR_LIPOPROTEIN"/>
    <property type="match status" value="1"/>
</dbReference>
<name>A0A1G5G5C5_9GAMM</name>
<dbReference type="InterPro" id="IPR009056">
    <property type="entry name" value="Cyt_c-like_dom"/>
</dbReference>
<evidence type="ECO:0000256" key="3">
    <source>
        <dbReference type="ARBA" id="ARBA00022723"/>
    </source>
</evidence>
<keyword evidence="5 6" id="KW-0408">Iron</keyword>
<keyword evidence="4" id="KW-0249">Electron transport</keyword>
<reference evidence="10" key="1">
    <citation type="submission" date="2016-10" db="EMBL/GenBank/DDBJ databases">
        <authorList>
            <person name="Varghese N."/>
        </authorList>
    </citation>
    <scope>NUCLEOTIDE SEQUENCE [LARGE SCALE GENOMIC DNA]</scope>
    <source>
        <strain evidence="10">HL 19</strain>
    </source>
</reference>
<dbReference type="PANTHER" id="PTHR37823">
    <property type="entry name" value="CYTOCHROME C-553-LIKE"/>
    <property type="match status" value="1"/>
</dbReference>
<dbReference type="GO" id="GO:0020037">
    <property type="term" value="F:heme binding"/>
    <property type="evidence" value="ECO:0007669"/>
    <property type="project" value="InterPro"/>
</dbReference>
<protein>
    <submittedName>
        <fullName evidence="9">Cytochrome C oxidase, cbb3-type, subunit III</fullName>
    </submittedName>
</protein>
<organism evidence="9 10">
    <name type="scientific">Thiohalorhabdus denitrificans</name>
    <dbReference type="NCBI Taxonomy" id="381306"/>
    <lineage>
        <taxon>Bacteria</taxon>
        <taxon>Pseudomonadati</taxon>
        <taxon>Pseudomonadota</taxon>
        <taxon>Gammaproteobacteria</taxon>
        <taxon>Thiohalorhabdales</taxon>
        <taxon>Thiohalorhabdaceae</taxon>
        <taxon>Thiohalorhabdus</taxon>
    </lineage>
</organism>
<evidence type="ECO:0000256" key="4">
    <source>
        <dbReference type="ARBA" id="ARBA00022982"/>
    </source>
</evidence>
<feature type="domain" description="Cytochrome c" evidence="8">
    <location>
        <begin position="39"/>
        <end position="124"/>
    </location>
</feature>
<keyword evidence="7" id="KW-0732">Signal</keyword>